<sequence length="120" mass="13954">MIDNPFAVIERRFNRQEFLLEELLKLLKNDGKQSHPDRCNKEQALKFLNDQGCKISESQLYKKTAAKEIPFKTFGRQLIFSRKELLVWLDSQTVDKRNTGEIELTLARSSRRKKKGGANA</sequence>
<evidence type="ECO:0000313" key="1">
    <source>
        <dbReference type="EMBL" id="RNI29779.1"/>
    </source>
</evidence>
<organism evidence="1 2">
    <name type="scientific">Rufibacter immobilis</name>
    <dbReference type="NCBI Taxonomy" id="1348778"/>
    <lineage>
        <taxon>Bacteria</taxon>
        <taxon>Pseudomonadati</taxon>
        <taxon>Bacteroidota</taxon>
        <taxon>Cytophagia</taxon>
        <taxon>Cytophagales</taxon>
        <taxon>Hymenobacteraceae</taxon>
        <taxon>Rufibacter</taxon>
    </lineage>
</organism>
<proteinExistence type="predicted"/>
<keyword evidence="1" id="KW-0238">DNA-binding</keyword>
<dbReference type="RefSeq" id="WP_123132862.1">
    <property type="nucleotide sequence ID" value="NZ_RJJE01000009.1"/>
</dbReference>
<dbReference type="GO" id="GO:0003677">
    <property type="term" value="F:DNA binding"/>
    <property type="evidence" value="ECO:0007669"/>
    <property type="project" value="UniProtKB-KW"/>
</dbReference>
<accession>A0A3M9MW77</accession>
<protein>
    <submittedName>
        <fullName evidence="1">DNA-binding protein</fullName>
    </submittedName>
</protein>
<dbReference type="EMBL" id="RJJE01000009">
    <property type="protein sequence ID" value="RNI29779.1"/>
    <property type="molecule type" value="Genomic_DNA"/>
</dbReference>
<dbReference type="Proteomes" id="UP000271010">
    <property type="component" value="Unassembled WGS sequence"/>
</dbReference>
<dbReference type="AlphaFoldDB" id="A0A3M9MW77"/>
<keyword evidence="2" id="KW-1185">Reference proteome</keyword>
<name>A0A3M9MW77_9BACT</name>
<comment type="caution">
    <text evidence="1">The sequence shown here is derived from an EMBL/GenBank/DDBJ whole genome shotgun (WGS) entry which is preliminary data.</text>
</comment>
<dbReference type="OrthoDB" id="597977at2"/>
<gene>
    <name evidence="1" type="ORF">EFA69_09580</name>
</gene>
<evidence type="ECO:0000313" key="2">
    <source>
        <dbReference type="Proteomes" id="UP000271010"/>
    </source>
</evidence>
<reference evidence="1 2" key="1">
    <citation type="submission" date="2018-11" db="EMBL/GenBank/DDBJ databases">
        <title>Rufibacter latericius sp. nov., isolated from water in Baiyang Lake.</title>
        <authorList>
            <person name="Yang Y."/>
        </authorList>
    </citation>
    <scope>NUCLEOTIDE SEQUENCE [LARGE SCALE GENOMIC DNA]</scope>
    <source>
        <strain evidence="1 2">MCC P1</strain>
    </source>
</reference>